<protein>
    <submittedName>
        <fullName evidence="7">Diguanylate cyclase/phosphodiesterase (GGDEF &amp; EAL domains) with PAS/PAC sensor(S)</fullName>
    </submittedName>
</protein>
<dbReference type="CDD" id="cd06225">
    <property type="entry name" value="HAMP"/>
    <property type="match status" value="1"/>
</dbReference>
<dbReference type="InterPro" id="IPR043128">
    <property type="entry name" value="Rev_trsase/Diguanyl_cyclase"/>
</dbReference>
<reference evidence="7" key="1">
    <citation type="submission" date="2018-06" db="EMBL/GenBank/DDBJ databases">
        <authorList>
            <person name="Zhirakovskaya E."/>
        </authorList>
    </citation>
    <scope>NUCLEOTIDE SEQUENCE</scope>
</reference>
<dbReference type="InterPro" id="IPR029787">
    <property type="entry name" value="Nucleotide_cyclase"/>
</dbReference>
<dbReference type="Pfam" id="PF00672">
    <property type="entry name" value="HAMP"/>
    <property type="match status" value="1"/>
</dbReference>
<dbReference type="InterPro" id="IPR000014">
    <property type="entry name" value="PAS"/>
</dbReference>
<dbReference type="AlphaFoldDB" id="A0A3B0YEF8"/>
<dbReference type="InterPro" id="IPR013656">
    <property type="entry name" value="PAS_4"/>
</dbReference>
<evidence type="ECO:0000259" key="2">
    <source>
        <dbReference type="PROSITE" id="PS50112"/>
    </source>
</evidence>
<dbReference type="PROSITE" id="PS50883">
    <property type="entry name" value="EAL"/>
    <property type="match status" value="1"/>
</dbReference>
<evidence type="ECO:0000259" key="6">
    <source>
        <dbReference type="PROSITE" id="PS50887"/>
    </source>
</evidence>
<dbReference type="InterPro" id="IPR035965">
    <property type="entry name" value="PAS-like_dom_sf"/>
</dbReference>
<dbReference type="SMART" id="SM00304">
    <property type="entry name" value="HAMP"/>
    <property type="match status" value="1"/>
</dbReference>
<keyword evidence="1" id="KW-0812">Transmembrane</keyword>
<dbReference type="InterPro" id="IPR001633">
    <property type="entry name" value="EAL_dom"/>
</dbReference>
<evidence type="ECO:0000259" key="4">
    <source>
        <dbReference type="PROSITE" id="PS50883"/>
    </source>
</evidence>
<dbReference type="SUPFAM" id="SSF158472">
    <property type="entry name" value="HAMP domain-like"/>
    <property type="match status" value="1"/>
</dbReference>
<dbReference type="Gene3D" id="3.20.20.450">
    <property type="entry name" value="EAL domain"/>
    <property type="match status" value="1"/>
</dbReference>
<evidence type="ECO:0000256" key="1">
    <source>
        <dbReference type="SAM" id="Phobius"/>
    </source>
</evidence>
<dbReference type="CDD" id="cd00130">
    <property type="entry name" value="PAS"/>
    <property type="match status" value="1"/>
</dbReference>
<dbReference type="SUPFAM" id="SSF55785">
    <property type="entry name" value="PYP-like sensor domain (PAS domain)"/>
    <property type="match status" value="1"/>
</dbReference>
<dbReference type="Gene3D" id="6.10.340.10">
    <property type="match status" value="1"/>
</dbReference>
<evidence type="ECO:0000259" key="5">
    <source>
        <dbReference type="PROSITE" id="PS50885"/>
    </source>
</evidence>
<dbReference type="SUPFAM" id="SSF55073">
    <property type="entry name" value="Nucleotide cyclase"/>
    <property type="match status" value="1"/>
</dbReference>
<dbReference type="InterPro" id="IPR000700">
    <property type="entry name" value="PAS-assoc_C"/>
</dbReference>
<sequence length="851" mass="95049">MPGTVAEKTDGKCAYGIQKKKPIATYLRYTTHFEIIGKLAGQAMLGRFRESVQRLSVRNQLILSIFSASIIVVAVMSTMIIYLGTRAIQDQAEAGLTSVVEVLSQDFVKVLMLDSSDVAADTAARLKAFPEVLAAYLYDEEKAFRFGYQKTGTELVPVPTYQPMGISYYEDYLEVFSPLRYNGRQYGVIFVRLSLASYEQQIQRYYQLIFVLVPVLLLLTWLVAARFQRAFSSPVRRLAQAFDEVSSSGDYSLRVGAREKNEVGRMFDGFNRMLEKIQQTNATLEHTREHLHVTLESIADGVVTCDDQGRVTYLNSSAERLLHVRLEQVKGRAAIDIVDTVKEGDTKIRVPICQRALWEARVIPLEPGIVLINTSGEQIPVSVTAAPMWDSEGSVTGAVMVIRDVTEARRMASELSFQAKHDSLTGLINRAEFERIVSLEMAKADVQDKNCVLLYLDLDQFKVVNDTSGHIAGDQLLKQIAVVLSDELRSSDVLARLGGDEFGVFLVGCNSEVAHQIAENLRRTITEFRFVWDTNKFVVGVSIGMVEVGEKITSVMDLLSAADMACYAAKDAGRNRIELYTHDDSDSQQRYGEVQWVSRIVRGLEENRFRLYRQSIVPLNAGADSGKHFEVLIRMLDEEGKLIPPGAFFPAAERYGVTPNIDRWVLRNVLTWLHDNPAERRNLGLCSINISGHALADEHFLAYAESQLDAHSVPADKICFEITETAAIANLAVAKRFISTLKARGCQFALDDFGSGLSSFAYLKNLDVDYLKIDGMFVRDMVEDPIDRAMVKSINEIGQVMGMKTIAEFVENDEIFQQLKDIGVDFAQGYGIHKPEPMQPCESDNTGTQIA</sequence>
<dbReference type="SMART" id="SM00267">
    <property type="entry name" value="GGDEF"/>
    <property type="match status" value="1"/>
</dbReference>
<dbReference type="PROSITE" id="PS50887">
    <property type="entry name" value="GGDEF"/>
    <property type="match status" value="1"/>
</dbReference>
<feature type="transmembrane region" description="Helical" evidence="1">
    <location>
        <begin position="205"/>
        <end position="224"/>
    </location>
</feature>
<dbReference type="GO" id="GO:0007165">
    <property type="term" value="P:signal transduction"/>
    <property type="evidence" value="ECO:0007669"/>
    <property type="project" value="InterPro"/>
</dbReference>
<dbReference type="SMART" id="SM00091">
    <property type="entry name" value="PAS"/>
    <property type="match status" value="1"/>
</dbReference>
<feature type="transmembrane region" description="Helical" evidence="1">
    <location>
        <begin position="61"/>
        <end position="83"/>
    </location>
</feature>
<dbReference type="NCBIfam" id="TIGR00254">
    <property type="entry name" value="GGDEF"/>
    <property type="match status" value="1"/>
</dbReference>
<evidence type="ECO:0000259" key="3">
    <source>
        <dbReference type="PROSITE" id="PS50113"/>
    </source>
</evidence>
<name>A0A3B0YEF8_9ZZZZ</name>
<feature type="domain" description="HAMP" evidence="5">
    <location>
        <begin position="229"/>
        <end position="282"/>
    </location>
</feature>
<keyword evidence="1" id="KW-1133">Transmembrane helix</keyword>
<dbReference type="CDD" id="cd01948">
    <property type="entry name" value="EAL"/>
    <property type="match status" value="1"/>
</dbReference>
<gene>
    <name evidence="7" type="ORF">MNBD_GAMMA15-1946</name>
</gene>
<dbReference type="PANTHER" id="PTHR44757">
    <property type="entry name" value="DIGUANYLATE CYCLASE DGCP"/>
    <property type="match status" value="1"/>
</dbReference>
<dbReference type="FunFam" id="3.30.70.270:FF:000001">
    <property type="entry name" value="Diguanylate cyclase domain protein"/>
    <property type="match status" value="1"/>
</dbReference>
<dbReference type="InterPro" id="IPR000160">
    <property type="entry name" value="GGDEF_dom"/>
</dbReference>
<dbReference type="InterPro" id="IPR052155">
    <property type="entry name" value="Biofilm_reg_signaling"/>
</dbReference>
<dbReference type="SUPFAM" id="SSF141868">
    <property type="entry name" value="EAL domain-like"/>
    <property type="match status" value="1"/>
</dbReference>
<feature type="domain" description="PAS" evidence="2">
    <location>
        <begin position="287"/>
        <end position="345"/>
    </location>
</feature>
<evidence type="ECO:0000313" key="7">
    <source>
        <dbReference type="EMBL" id="VAW75160.1"/>
    </source>
</evidence>
<dbReference type="Gene3D" id="3.30.70.270">
    <property type="match status" value="1"/>
</dbReference>
<dbReference type="InterPro" id="IPR003660">
    <property type="entry name" value="HAMP_dom"/>
</dbReference>
<dbReference type="CDD" id="cd01949">
    <property type="entry name" value="GGDEF"/>
    <property type="match status" value="1"/>
</dbReference>
<organism evidence="7">
    <name type="scientific">hydrothermal vent metagenome</name>
    <dbReference type="NCBI Taxonomy" id="652676"/>
    <lineage>
        <taxon>unclassified sequences</taxon>
        <taxon>metagenomes</taxon>
        <taxon>ecological metagenomes</taxon>
    </lineage>
</organism>
<dbReference type="NCBIfam" id="TIGR00229">
    <property type="entry name" value="sensory_box"/>
    <property type="match status" value="1"/>
</dbReference>
<dbReference type="PROSITE" id="PS50112">
    <property type="entry name" value="PAS"/>
    <property type="match status" value="1"/>
</dbReference>
<dbReference type="Pfam" id="PF08448">
    <property type="entry name" value="PAS_4"/>
    <property type="match status" value="1"/>
</dbReference>
<dbReference type="PANTHER" id="PTHR44757:SF4">
    <property type="entry name" value="DIGUANYLATE CYCLASE DGCE-RELATED"/>
    <property type="match status" value="1"/>
</dbReference>
<dbReference type="Pfam" id="PF00990">
    <property type="entry name" value="GGDEF"/>
    <property type="match status" value="1"/>
</dbReference>
<dbReference type="PROSITE" id="PS50885">
    <property type="entry name" value="HAMP"/>
    <property type="match status" value="1"/>
</dbReference>
<dbReference type="Gene3D" id="3.30.450.20">
    <property type="entry name" value="PAS domain"/>
    <property type="match status" value="1"/>
</dbReference>
<feature type="domain" description="PAC" evidence="3">
    <location>
        <begin position="365"/>
        <end position="417"/>
    </location>
</feature>
<dbReference type="Pfam" id="PF00563">
    <property type="entry name" value="EAL"/>
    <property type="match status" value="1"/>
</dbReference>
<dbReference type="PROSITE" id="PS50113">
    <property type="entry name" value="PAC"/>
    <property type="match status" value="1"/>
</dbReference>
<feature type="domain" description="GGDEF" evidence="6">
    <location>
        <begin position="449"/>
        <end position="582"/>
    </location>
</feature>
<dbReference type="EMBL" id="UOFN01000046">
    <property type="protein sequence ID" value="VAW75160.1"/>
    <property type="molecule type" value="Genomic_DNA"/>
</dbReference>
<proteinExistence type="predicted"/>
<accession>A0A3B0YEF8</accession>
<dbReference type="InterPro" id="IPR035919">
    <property type="entry name" value="EAL_sf"/>
</dbReference>
<keyword evidence="1" id="KW-0472">Membrane</keyword>
<dbReference type="GO" id="GO:0016020">
    <property type="term" value="C:membrane"/>
    <property type="evidence" value="ECO:0007669"/>
    <property type="project" value="InterPro"/>
</dbReference>
<feature type="domain" description="EAL" evidence="4">
    <location>
        <begin position="593"/>
        <end position="849"/>
    </location>
</feature>
<dbReference type="SMART" id="SM00052">
    <property type="entry name" value="EAL"/>
    <property type="match status" value="1"/>
</dbReference>